<sequence>MTASIVLRTCGRGDRSELYGHDESPSPIAPVCLPGVSYQISLKFFPSRSLVRWGTTSLDEEQRYALGNGVTRSSHSGEGHLSAEQDVFHEGVKSQTTVTQGDVEEVGAYTSFR</sequence>
<comment type="caution">
    <text evidence="1">The sequence shown here is derived from an EMBL/GenBank/DDBJ whole genome shotgun (WGS) entry which is preliminary data.</text>
</comment>
<dbReference type="Proteomes" id="UP000054721">
    <property type="component" value="Unassembled WGS sequence"/>
</dbReference>
<protein>
    <submittedName>
        <fullName evidence="1">Uncharacterized protein</fullName>
    </submittedName>
</protein>
<organism evidence="1 2">
    <name type="scientific">Trichinella nativa</name>
    <dbReference type="NCBI Taxonomy" id="6335"/>
    <lineage>
        <taxon>Eukaryota</taxon>
        <taxon>Metazoa</taxon>
        <taxon>Ecdysozoa</taxon>
        <taxon>Nematoda</taxon>
        <taxon>Enoplea</taxon>
        <taxon>Dorylaimia</taxon>
        <taxon>Trichinellida</taxon>
        <taxon>Trichinellidae</taxon>
        <taxon>Trichinella</taxon>
    </lineage>
</organism>
<gene>
    <name evidence="1" type="ORF">T02_65</name>
</gene>
<dbReference type="AlphaFoldDB" id="A0A0V1KKV9"/>
<keyword evidence="2" id="KW-1185">Reference proteome</keyword>
<reference evidence="1 2" key="1">
    <citation type="submission" date="2015-05" db="EMBL/GenBank/DDBJ databases">
        <title>Evolution of Trichinella species and genotypes.</title>
        <authorList>
            <person name="Korhonen P.K."/>
            <person name="Edoardo P."/>
            <person name="Giuseppe L.R."/>
            <person name="Gasser R.B."/>
        </authorList>
    </citation>
    <scope>NUCLEOTIDE SEQUENCE [LARGE SCALE GENOMIC DNA]</scope>
    <source>
        <strain evidence="1">ISS10</strain>
    </source>
</reference>
<accession>A0A0V1KKV9</accession>
<dbReference type="EMBL" id="JYDW01000556">
    <property type="protein sequence ID" value="KRZ47815.1"/>
    <property type="molecule type" value="Genomic_DNA"/>
</dbReference>
<evidence type="ECO:0000313" key="1">
    <source>
        <dbReference type="EMBL" id="KRZ47815.1"/>
    </source>
</evidence>
<proteinExistence type="predicted"/>
<evidence type="ECO:0000313" key="2">
    <source>
        <dbReference type="Proteomes" id="UP000054721"/>
    </source>
</evidence>
<name>A0A0V1KKV9_9BILA</name>